<reference evidence="2" key="1">
    <citation type="journal article" date="2023" name="DNA Res.">
        <title>Chromosome-level genome assembly of Phrynocephalus forsythii using third-generation DNA sequencing and Hi-C analysis.</title>
        <authorList>
            <person name="Qi Y."/>
            <person name="Zhao W."/>
            <person name="Zhao Y."/>
            <person name="Niu C."/>
            <person name="Cao S."/>
            <person name="Zhang Y."/>
        </authorList>
    </citation>
    <scope>NUCLEOTIDE SEQUENCE</scope>
    <source>
        <tissue evidence="2">Muscle</tissue>
    </source>
</reference>
<keyword evidence="3" id="KW-1185">Reference proteome</keyword>
<evidence type="ECO:0000313" key="3">
    <source>
        <dbReference type="Proteomes" id="UP001142489"/>
    </source>
</evidence>
<dbReference type="InterPro" id="IPR029266">
    <property type="entry name" value="FAM217"/>
</dbReference>
<evidence type="ECO:0000313" key="2">
    <source>
        <dbReference type="EMBL" id="KAJ7338493.1"/>
    </source>
</evidence>
<evidence type="ECO:0000256" key="1">
    <source>
        <dbReference type="SAM" id="MobiDB-lite"/>
    </source>
</evidence>
<dbReference type="Pfam" id="PF15344">
    <property type="entry name" value="FAM217"/>
    <property type="match status" value="1"/>
</dbReference>
<feature type="compositionally biased region" description="Basic residues" evidence="1">
    <location>
        <begin position="509"/>
        <end position="519"/>
    </location>
</feature>
<dbReference type="AlphaFoldDB" id="A0A9Q0Y247"/>
<feature type="compositionally biased region" description="Polar residues" evidence="1">
    <location>
        <begin position="464"/>
        <end position="477"/>
    </location>
</feature>
<comment type="caution">
    <text evidence="2">The sequence shown here is derived from an EMBL/GenBank/DDBJ whole genome shotgun (WGS) entry which is preliminary data.</text>
</comment>
<name>A0A9Q0Y247_9SAUR</name>
<sequence length="551" mass="60654">MKERARKERLASSRKAPSRAPPSHGGARAYRRRGLIKGNKTTKSANLVEKKDNVSGICGTGLPLNSFFHQTSHTCGLESDCSVKKTFHSPEDRITSGGVFANAFYKDHYKAAMEQLAALSLSSNTQATELNSSIKQGPFYSWSCINHQGSNSVSRDFKKPSTEVASGSSDMPIHANNNPLVHSFIKRCHPLSCTGAEKNMEQNYCRNGEGDFSKKSNEVCAADSYPATDSSSDDMSSVLKWNLKKGNSNVDDRFSAEEKDICESEKKKKALLNYLKNVNLNLKPEPIEEHKEGTSSSVDSSTFSYPDFLPVPYNTLDLQKLSKYDDWRACLNVPVGASLDKLISRLVEMERLQHLTVLKEGTKETFSPTMAGNNRVGLSKDVHQLKQLKLADLSCPQAAFDGDPRFGCCMHEPRISKYTCQHCHSKWNSGASSPVHTSTRYCLASCSTSRYSKASITLDSSNVDTRRSLSCSGSSPKTRPGIKITSQKSLSSSTAVACSVADNESTKSKQPRTRRRSCRKNGALMSKPVHSQKLKSLSLTSKQNCSNIDHQ</sequence>
<dbReference type="OrthoDB" id="8763336at2759"/>
<feature type="region of interest" description="Disordered" evidence="1">
    <location>
        <begin position="501"/>
        <end position="551"/>
    </location>
</feature>
<proteinExistence type="predicted"/>
<feature type="compositionally biased region" description="Polar residues" evidence="1">
    <location>
        <begin position="163"/>
        <end position="173"/>
    </location>
</feature>
<dbReference type="PANTHER" id="PTHR22145">
    <property type="entry name" value="SI:CH211-266K22.6"/>
    <property type="match status" value="1"/>
</dbReference>
<dbReference type="Proteomes" id="UP001142489">
    <property type="component" value="Unassembled WGS sequence"/>
</dbReference>
<accession>A0A9Q0Y247</accession>
<evidence type="ECO:0008006" key="4">
    <source>
        <dbReference type="Google" id="ProtNLM"/>
    </source>
</evidence>
<protein>
    <recommendedName>
        <fullName evidence="4">Protein FAM217A</fullName>
    </recommendedName>
</protein>
<feature type="region of interest" description="Disordered" evidence="1">
    <location>
        <begin position="1"/>
        <end position="33"/>
    </location>
</feature>
<dbReference type="PANTHER" id="PTHR22145:SF4">
    <property type="entry name" value="PROTEIN FAM217A"/>
    <property type="match status" value="1"/>
</dbReference>
<gene>
    <name evidence="2" type="ORF">JRQ81_012389</name>
</gene>
<feature type="compositionally biased region" description="Basic and acidic residues" evidence="1">
    <location>
        <begin position="1"/>
        <end position="11"/>
    </location>
</feature>
<feature type="region of interest" description="Disordered" evidence="1">
    <location>
        <begin position="153"/>
        <end position="173"/>
    </location>
</feature>
<dbReference type="EMBL" id="JAPFRF010000003">
    <property type="protein sequence ID" value="KAJ7338493.1"/>
    <property type="molecule type" value="Genomic_DNA"/>
</dbReference>
<feature type="region of interest" description="Disordered" evidence="1">
    <location>
        <begin position="464"/>
        <end position="488"/>
    </location>
</feature>
<organism evidence="2 3">
    <name type="scientific">Phrynocephalus forsythii</name>
    <dbReference type="NCBI Taxonomy" id="171643"/>
    <lineage>
        <taxon>Eukaryota</taxon>
        <taxon>Metazoa</taxon>
        <taxon>Chordata</taxon>
        <taxon>Craniata</taxon>
        <taxon>Vertebrata</taxon>
        <taxon>Euteleostomi</taxon>
        <taxon>Lepidosauria</taxon>
        <taxon>Squamata</taxon>
        <taxon>Bifurcata</taxon>
        <taxon>Unidentata</taxon>
        <taxon>Episquamata</taxon>
        <taxon>Toxicofera</taxon>
        <taxon>Iguania</taxon>
        <taxon>Acrodonta</taxon>
        <taxon>Agamidae</taxon>
        <taxon>Agaminae</taxon>
        <taxon>Phrynocephalus</taxon>
    </lineage>
</organism>